<evidence type="ECO:0000256" key="1">
    <source>
        <dbReference type="ARBA" id="ARBA00004651"/>
    </source>
</evidence>
<proteinExistence type="predicted"/>
<keyword evidence="4 6" id="KW-1133">Transmembrane helix</keyword>
<dbReference type="AlphaFoldDB" id="A0A381NZ02"/>
<evidence type="ECO:0000256" key="2">
    <source>
        <dbReference type="ARBA" id="ARBA00022475"/>
    </source>
</evidence>
<evidence type="ECO:0008006" key="8">
    <source>
        <dbReference type="Google" id="ProtNLM"/>
    </source>
</evidence>
<keyword evidence="2" id="KW-1003">Cell membrane</keyword>
<keyword evidence="3 6" id="KW-0812">Transmembrane</keyword>
<name>A0A381NZ02_9ZZZZ</name>
<dbReference type="EMBL" id="UINC01000704">
    <property type="protein sequence ID" value="SUZ59865.1"/>
    <property type="molecule type" value="Genomic_DNA"/>
</dbReference>
<accession>A0A381NZ02</accession>
<feature type="transmembrane region" description="Helical" evidence="6">
    <location>
        <begin position="42"/>
        <end position="62"/>
    </location>
</feature>
<organism evidence="7">
    <name type="scientific">marine metagenome</name>
    <dbReference type="NCBI Taxonomy" id="408172"/>
    <lineage>
        <taxon>unclassified sequences</taxon>
        <taxon>metagenomes</taxon>
        <taxon>ecological metagenomes</taxon>
    </lineage>
</organism>
<dbReference type="InterPro" id="IPR005171">
    <property type="entry name" value="Cyt_c_oxidase_su4_prok"/>
</dbReference>
<sequence length="100" mass="10981">MSGTSADEIRKHVKVYVMVFVALMVLTIATVGVSYLELTIPLAILVALVVATVKGSLVASYFMHLVGEKKPVYWALMLTAVFFCVLMFLPLFAMLDHTGQ</sequence>
<dbReference type="InterPro" id="IPR011743">
    <property type="entry name" value="Caa3_sub_IV"/>
</dbReference>
<feature type="transmembrane region" description="Helical" evidence="6">
    <location>
        <begin position="74"/>
        <end position="95"/>
    </location>
</feature>
<evidence type="ECO:0000256" key="3">
    <source>
        <dbReference type="ARBA" id="ARBA00022692"/>
    </source>
</evidence>
<dbReference type="Pfam" id="PF03626">
    <property type="entry name" value="COX4_pro"/>
    <property type="match status" value="1"/>
</dbReference>
<dbReference type="GO" id="GO:0005886">
    <property type="term" value="C:plasma membrane"/>
    <property type="evidence" value="ECO:0007669"/>
    <property type="project" value="UniProtKB-SubCell"/>
</dbReference>
<gene>
    <name evidence="7" type="ORF">METZ01_LOCUS12719</name>
</gene>
<protein>
    <recommendedName>
        <fullName evidence="8">Cytochrome-c oxidase</fullName>
    </recommendedName>
</protein>
<reference evidence="7" key="1">
    <citation type="submission" date="2018-05" db="EMBL/GenBank/DDBJ databases">
        <authorList>
            <person name="Lanie J.A."/>
            <person name="Ng W.-L."/>
            <person name="Kazmierczak K.M."/>
            <person name="Andrzejewski T.M."/>
            <person name="Davidsen T.M."/>
            <person name="Wayne K.J."/>
            <person name="Tettelin H."/>
            <person name="Glass J.I."/>
            <person name="Rusch D."/>
            <person name="Podicherti R."/>
            <person name="Tsui H.-C.T."/>
            <person name="Winkler M.E."/>
        </authorList>
    </citation>
    <scope>NUCLEOTIDE SEQUENCE</scope>
</reference>
<keyword evidence="5 6" id="KW-0472">Membrane</keyword>
<evidence type="ECO:0000256" key="5">
    <source>
        <dbReference type="ARBA" id="ARBA00023136"/>
    </source>
</evidence>
<comment type="subcellular location">
    <subcellularLocation>
        <location evidence="1">Cell membrane</location>
        <topology evidence="1">Multi-pass membrane protein</topology>
    </subcellularLocation>
</comment>
<evidence type="ECO:0000313" key="7">
    <source>
        <dbReference type="EMBL" id="SUZ59865.1"/>
    </source>
</evidence>
<dbReference type="NCBIfam" id="TIGR02229">
    <property type="entry name" value="caa3_sub_IV"/>
    <property type="match status" value="1"/>
</dbReference>
<evidence type="ECO:0000256" key="4">
    <source>
        <dbReference type="ARBA" id="ARBA00022989"/>
    </source>
</evidence>
<feature type="transmembrane region" description="Helical" evidence="6">
    <location>
        <begin position="15"/>
        <end position="36"/>
    </location>
</feature>
<evidence type="ECO:0000256" key="6">
    <source>
        <dbReference type="SAM" id="Phobius"/>
    </source>
</evidence>